<organism evidence="2 3">
    <name type="scientific">Anaerosporomusa subterranea</name>
    <dbReference type="NCBI Taxonomy" id="1794912"/>
    <lineage>
        <taxon>Bacteria</taxon>
        <taxon>Bacillati</taxon>
        <taxon>Bacillota</taxon>
        <taxon>Negativicutes</taxon>
        <taxon>Acetonemataceae</taxon>
        <taxon>Anaerosporomusa</taxon>
    </lineage>
</organism>
<protein>
    <recommendedName>
        <fullName evidence="1">LarA-like N-terminal domain-containing protein</fullName>
    </recommendedName>
</protein>
<dbReference type="STRING" id="1794912.AXX12_16870"/>
<name>A0A154BVD0_ANASB</name>
<sequence>MSIVKEILQNVALPKMIPIRQRFSAVELADPAATLRQQIRRPDISNRIRKGMKIAVAVGSRGMAEIPLIARVVIEEIRRLGAIPFIVPAMGSHGGATAEGQKQVLASLGVTEETAGCPIISSMDVVELGVLDNGLAVLMDKQASQADGIIVINRVKAHNAFSGPVESGLTKIIAIGLGKQKGADSCHTYGFNHMADMIVAMTKIKLKRMPFLFGIGTVENAYDRIAKIEVVPSEAIIEADKRLLSEAKANMPKLLLQPVDVLIVDQLGKEFSGGGMDSHTIGRAATTCVFPAALPPKRLVVLDITNNSHGNACGMGLADLTTRRLFDKINFDFTYANNLTSTATESGRIPLIMDNDQLAIQGAVKTCNVPDISKLRMMRIPNSLHLERAFVSESMLAEAQACADITIVGQAAEMAFDEAGNLGDLGFNTWRAEDNEH</sequence>
<proteinExistence type="predicted"/>
<reference evidence="2 3" key="1">
    <citation type="submission" date="2016-02" db="EMBL/GenBank/DDBJ databases">
        <title>Anaerosporomusa subterraneum gen. nov., sp. nov., a spore-forming obligate anaerobe isolated from saprolite.</title>
        <authorList>
            <person name="Choi J.K."/>
            <person name="Shah M."/>
            <person name="Yee N."/>
        </authorList>
    </citation>
    <scope>NUCLEOTIDE SEQUENCE [LARGE SCALE GENOMIC DNA]</scope>
    <source>
        <strain evidence="2 3">RU4</strain>
    </source>
</reference>
<feature type="domain" description="LarA-like N-terminal" evidence="1">
    <location>
        <begin position="33"/>
        <end position="189"/>
    </location>
</feature>
<dbReference type="Proteomes" id="UP000076268">
    <property type="component" value="Unassembled WGS sequence"/>
</dbReference>
<dbReference type="GO" id="GO:0050043">
    <property type="term" value="F:lactate racemase activity"/>
    <property type="evidence" value="ECO:0007669"/>
    <property type="project" value="InterPro"/>
</dbReference>
<dbReference type="Pfam" id="PF09861">
    <property type="entry name" value="Lar_N"/>
    <property type="match status" value="1"/>
</dbReference>
<evidence type="ECO:0000259" key="1">
    <source>
        <dbReference type="Pfam" id="PF09861"/>
    </source>
</evidence>
<dbReference type="InterPro" id="IPR018657">
    <property type="entry name" value="LarA-like_N"/>
</dbReference>
<dbReference type="OrthoDB" id="9788398at2"/>
<dbReference type="Gene3D" id="3.40.50.11440">
    <property type="match status" value="1"/>
</dbReference>
<evidence type="ECO:0000313" key="2">
    <source>
        <dbReference type="EMBL" id="KYZ77936.1"/>
    </source>
</evidence>
<keyword evidence="3" id="KW-1185">Reference proteome</keyword>
<gene>
    <name evidence="2" type="ORF">AXX12_16870</name>
</gene>
<dbReference type="AlphaFoldDB" id="A0A154BVD0"/>
<comment type="caution">
    <text evidence="2">The sequence shown here is derived from an EMBL/GenBank/DDBJ whole genome shotgun (WGS) entry which is preliminary data.</text>
</comment>
<evidence type="ECO:0000313" key="3">
    <source>
        <dbReference type="Proteomes" id="UP000076268"/>
    </source>
</evidence>
<dbReference type="EMBL" id="LSGP01000005">
    <property type="protein sequence ID" value="KYZ77936.1"/>
    <property type="molecule type" value="Genomic_DNA"/>
</dbReference>
<dbReference type="RefSeq" id="WP_066237445.1">
    <property type="nucleotide sequence ID" value="NZ_LSGP01000005.1"/>
</dbReference>
<accession>A0A154BVD0</accession>